<dbReference type="SUPFAM" id="SSF52540">
    <property type="entry name" value="P-loop containing nucleoside triphosphate hydrolases"/>
    <property type="match status" value="1"/>
</dbReference>
<dbReference type="Proteomes" id="UP000503540">
    <property type="component" value="Chromosome"/>
</dbReference>
<keyword evidence="2" id="KW-1185">Reference proteome</keyword>
<keyword evidence="1" id="KW-0808">Transferase</keyword>
<dbReference type="Pfam" id="PF13671">
    <property type="entry name" value="AAA_33"/>
    <property type="match status" value="1"/>
</dbReference>
<name>A0A6G9YER0_9NOCA</name>
<dbReference type="AlphaFoldDB" id="A0A6G9YER0"/>
<dbReference type="KEGG" id="nah:F5544_18930"/>
<dbReference type="Gene3D" id="3.40.50.300">
    <property type="entry name" value="P-loop containing nucleotide triphosphate hydrolases"/>
    <property type="match status" value="1"/>
</dbReference>
<gene>
    <name evidence="1" type="ORF">F5544_18930</name>
</gene>
<organism evidence="1 2">
    <name type="scientific">Nocardia arthritidis</name>
    <dbReference type="NCBI Taxonomy" id="228602"/>
    <lineage>
        <taxon>Bacteria</taxon>
        <taxon>Bacillati</taxon>
        <taxon>Actinomycetota</taxon>
        <taxon>Actinomycetes</taxon>
        <taxon>Mycobacteriales</taxon>
        <taxon>Nocardiaceae</taxon>
        <taxon>Nocardia</taxon>
    </lineage>
</organism>
<protein>
    <submittedName>
        <fullName evidence="1">Adenylyl-sulfate kinase</fullName>
        <ecNumber evidence="1">2.7.1.25</ecNumber>
    </submittedName>
</protein>
<proteinExistence type="predicted"/>
<keyword evidence="1" id="KW-0418">Kinase</keyword>
<evidence type="ECO:0000313" key="2">
    <source>
        <dbReference type="Proteomes" id="UP000503540"/>
    </source>
</evidence>
<sequence length="191" mass="21002">MLRGSTGSSVLARGVSTLVVIRGNSASGKSTVAAATQRRFARGRCVVIPQDVVRRQMVREADRSGGFNIELIEHIAALCLSRGLVVIVEGILDARRYGAMLERLAAAARAALFYSFDLTFEETLLRHAGRPQSATIPESQMALWFHGWQPLSFVGETRIESNWTVEDTVDRICRDIRAARRSGGVRSSERA</sequence>
<dbReference type="InterPro" id="IPR027417">
    <property type="entry name" value="P-loop_NTPase"/>
</dbReference>
<dbReference type="GO" id="GO:0004020">
    <property type="term" value="F:adenylylsulfate kinase activity"/>
    <property type="evidence" value="ECO:0007669"/>
    <property type="project" value="UniProtKB-EC"/>
</dbReference>
<accession>A0A6G9YER0</accession>
<dbReference type="EC" id="2.7.1.25" evidence="1"/>
<evidence type="ECO:0000313" key="1">
    <source>
        <dbReference type="EMBL" id="QIS11654.1"/>
    </source>
</evidence>
<dbReference type="EMBL" id="CP046172">
    <property type="protein sequence ID" value="QIS11654.1"/>
    <property type="molecule type" value="Genomic_DNA"/>
</dbReference>
<reference evidence="1 2" key="1">
    <citation type="journal article" date="2019" name="ACS Chem. Biol.">
        <title>Identification and Mobilization of a Cryptic Antibiotic Biosynthesis Gene Locus from a Human-Pathogenic Nocardia Isolate.</title>
        <authorList>
            <person name="Herisse M."/>
            <person name="Ishida K."/>
            <person name="Porter J.L."/>
            <person name="Howden B."/>
            <person name="Hertweck C."/>
            <person name="Stinear T.P."/>
            <person name="Pidot S.J."/>
        </authorList>
    </citation>
    <scope>NUCLEOTIDE SEQUENCE [LARGE SCALE GENOMIC DNA]</scope>
    <source>
        <strain evidence="1 2">AUSMDU00012717</strain>
    </source>
</reference>